<dbReference type="AlphaFoldDB" id="A0A132A6V5"/>
<proteinExistence type="predicted"/>
<comment type="caution">
    <text evidence="1">The sequence shown here is derived from an EMBL/GenBank/DDBJ whole genome shotgun (WGS) entry which is preliminary data.</text>
</comment>
<sequence length="95" mass="11414">MESFFEEGVTDSIWRRREILTNWDENGYYDAIGSARIIIQSNFKAFPKKIVIFSTRVYFKFKPFETKLSSNHCGFDNNFNEFHHIELKNKIRIQI</sequence>
<dbReference type="Proteomes" id="UP000616769">
    <property type="component" value="Unassembled WGS sequence"/>
</dbReference>
<dbReference type="VEuPathDB" id="VectorBase:SSCA008343"/>
<gene>
    <name evidence="1" type="ORF">QR98_0051790</name>
</gene>
<protein>
    <submittedName>
        <fullName evidence="1">Uncharacterized protein</fullName>
    </submittedName>
</protein>
<dbReference type="EMBL" id="JXLN01011050">
    <property type="protein sequence ID" value="KPM06701.1"/>
    <property type="molecule type" value="Genomic_DNA"/>
</dbReference>
<name>A0A132A6V5_SARSC</name>
<evidence type="ECO:0000313" key="1">
    <source>
        <dbReference type="EMBL" id="KPM06701.1"/>
    </source>
</evidence>
<organism evidence="1 2">
    <name type="scientific">Sarcoptes scabiei</name>
    <name type="common">Itch mite</name>
    <name type="synonym">Acarus scabiei</name>
    <dbReference type="NCBI Taxonomy" id="52283"/>
    <lineage>
        <taxon>Eukaryota</taxon>
        <taxon>Metazoa</taxon>
        <taxon>Ecdysozoa</taxon>
        <taxon>Arthropoda</taxon>
        <taxon>Chelicerata</taxon>
        <taxon>Arachnida</taxon>
        <taxon>Acari</taxon>
        <taxon>Acariformes</taxon>
        <taxon>Sarcoptiformes</taxon>
        <taxon>Astigmata</taxon>
        <taxon>Psoroptidia</taxon>
        <taxon>Sarcoptoidea</taxon>
        <taxon>Sarcoptidae</taxon>
        <taxon>Sarcoptinae</taxon>
        <taxon>Sarcoptes</taxon>
    </lineage>
</organism>
<accession>A0A132A6V5</accession>
<evidence type="ECO:0000313" key="2">
    <source>
        <dbReference type="Proteomes" id="UP000616769"/>
    </source>
</evidence>
<reference evidence="1 2" key="1">
    <citation type="journal article" date="2015" name="Parasit. Vectors">
        <title>Draft genome of the scabies mite.</title>
        <authorList>
            <person name="Rider S.D.Jr."/>
            <person name="Morgan M.S."/>
            <person name="Arlian L.G."/>
        </authorList>
    </citation>
    <scope>NUCLEOTIDE SEQUENCE [LARGE SCALE GENOMIC DNA]</scope>
    <source>
        <strain evidence="1">Arlian Lab</strain>
    </source>
</reference>